<comment type="caution">
    <text evidence="2">The sequence shown here is derived from an EMBL/GenBank/DDBJ whole genome shotgun (WGS) entry which is preliminary data.</text>
</comment>
<gene>
    <name evidence="2" type="ORF">PtrM4_117830</name>
</gene>
<feature type="region of interest" description="Disordered" evidence="1">
    <location>
        <begin position="105"/>
        <end position="181"/>
    </location>
</feature>
<feature type="compositionally biased region" description="Acidic residues" evidence="1">
    <location>
        <begin position="162"/>
        <end position="181"/>
    </location>
</feature>
<reference evidence="2 3" key="1">
    <citation type="journal article" date="2018" name="BMC Genomics">
        <title>Comparative genomics of the wheat fungal pathogen Pyrenophora tritici-repentis reveals chromosomal variations and genome plasticity.</title>
        <authorList>
            <person name="Moolhuijzen P."/>
            <person name="See P.T."/>
            <person name="Hane J.K."/>
            <person name="Shi G."/>
            <person name="Liu Z."/>
            <person name="Oliver R.P."/>
            <person name="Moffat C.S."/>
        </authorList>
    </citation>
    <scope>NUCLEOTIDE SEQUENCE [LARGE SCALE GENOMIC DNA]</scope>
    <source>
        <strain evidence="2">M4</strain>
    </source>
</reference>
<sequence>MDSLTMDAATIQKFRDRWYKDMVGLSTYLNIDGVAVSDDADRYEIFTIALRSYQELKKRKDIESPLAKKLMEFTIVSSIYFTIATYNIPELDRLFSELRRIHHHQAPPEGTSNIHDYNEPRSTASVQNQNPEPDEYAEDSDNMYAKYDNNDSSQSRVAIAPGDEDSDSDLLDEPIDDDDSDYQLEATYRRKCSYKKHKEYSSKGKAMISWLEKVIGEGEDLSIQELKGDWHLYSTDYLKFQQKMCGHPNEVKFNRGKLSITHHDEKHGTGYDGFLGQMTFYGMPDGYVWNVSGYTPSSVSPHSRLHLAEASINGKRTGATIMLKITFCGNGYMTTTSPAKAVNGAEVGDFTFTGVFSEKTKIEKEDEWAKKKGKWIDCGQYYDWDAPDRGPFRSATHNNKTCYDEDCEGHIDGDRTPMTHSKRSRMPRIRPKKGEIDTDSEESYYSDTEAHYPFHAWDMDY</sequence>
<evidence type="ECO:0000313" key="2">
    <source>
        <dbReference type="EMBL" id="KAF7569368.1"/>
    </source>
</evidence>
<evidence type="ECO:0000313" key="3">
    <source>
        <dbReference type="Proteomes" id="UP000245464"/>
    </source>
</evidence>
<protein>
    <submittedName>
        <fullName evidence="2">Uncharacterized protein</fullName>
    </submittedName>
</protein>
<organism evidence="2 3">
    <name type="scientific">Pyrenophora tritici-repentis</name>
    <dbReference type="NCBI Taxonomy" id="45151"/>
    <lineage>
        <taxon>Eukaryota</taxon>
        <taxon>Fungi</taxon>
        <taxon>Dikarya</taxon>
        <taxon>Ascomycota</taxon>
        <taxon>Pezizomycotina</taxon>
        <taxon>Dothideomycetes</taxon>
        <taxon>Pleosporomycetidae</taxon>
        <taxon>Pleosporales</taxon>
        <taxon>Pleosporineae</taxon>
        <taxon>Pleosporaceae</taxon>
        <taxon>Pyrenophora</taxon>
    </lineage>
</organism>
<dbReference type="GeneID" id="6343068"/>
<dbReference type="Proteomes" id="UP000245464">
    <property type="component" value="Chromosome 6"/>
</dbReference>
<feature type="compositionally biased region" description="Acidic residues" evidence="1">
    <location>
        <begin position="132"/>
        <end position="141"/>
    </location>
</feature>
<dbReference type="KEGG" id="ptrr:6343068"/>
<dbReference type="EMBL" id="NQIK02000006">
    <property type="protein sequence ID" value="KAF7569368.1"/>
    <property type="molecule type" value="Genomic_DNA"/>
</dbReference>
<accession>A0A834RSJ7</accession>
<feature type="compositionally biased region" description="Polar residues" evidence="1">
    <location>
        <begin position="110"/>
        <end position="131"/>
    </location>
</feature>
<evidence type="ECO:0000256" key="1">
    <source>
        <dbReference type="SAM" id="MobiDB-lite"/>
    </source>
</evidence>
<dbReference type="RefSeq" id="XP_001935159.2">
    <property type="nucleotide sequence ID" value="XM_001935124.2"/>
</dbReference>
<name>A0A834RSJ7_9PLEO</name>
<proteinExistence type="predicted"/>
<dbReference type="AlphaFoldDB" id="A0A834RSJ7"/>